<dbReference type="SUPFAM" id="SSF52540">
    <property type="entry name" value="P-loop containing nucleoside triphosphate hydrolases"/>
    <property type="match status" value="1"/>
</dbReference>
<evidence type="ECO:0000259" key="9">
    <source>
        <dbReference type="PROSITE" id="PS50893"/>
    </source>
</evidence>
<dbReference type="InterPro" id="IPR036640">
    <property type="entry name" value="ABC1_TM_sf"/>
</dbReference>
<evidence type="ECO:0000256" key="5">
    <source>
        <dbReference type="ARBA" id="ARBA00022989"/>
    </source>
</evidence>
<dbReference type="Pfam" id="PF00005">
    <property type="entry name" value="ABC_tran"/>
    <property type="match status" value="1"/>
</dbReference>
<dbReference type="SUPFAM" id="SSF90123">
    <property type="entry name" value="ABC transporter transmembrane region"/>
    <property type="match status" value="1"/>
</dbReference>
<keyword evidence="3" id="KW-0547">Nucleotide-binding</keyword>
<organism evidence="11 12">
    <name type="scientific">Novosphingobium album</name>
    <name type="common">ex Liu et al. 2023</name>
    <dbReference type="NCBI Taxonomy" id="3031130"/>
    <lineage>
        <taxon>Bacteria</taxon>
        <taxon>Pseudomonadati</taxon>
        <taxon>Pseudomonadota</taxon>
        <taxon>Alphaproteobacteria</taxon>
        <taxon>Sphingomonadales</taxon>
        <taxon>Sphingomonadaceae</taxon>
        <taxon>Novosphingobium</taxon>
    </lineage>
</organism>
<keyword evidence="5 8" id="KW-1133">Transmembrane helix</keyword>
<dbReference type="InterPro" id="IPR003593">
    <property type="entry name" value="AAA+_ATPase"/>
</dbReference>
<evidence type="ECO:0000256" key="8">
    <source>
        <dbReference type="SAM" id="Phobius"/>
    </source>
</evidence>
<evidence type="ECO:0000256" key="1">
    <source>
        <dbReference type="ARBA" id="ARBA00004651"/>
    </source>
</evidence>
<feature type="transmembrane region" description="Helical" evidence="8">
    <location>
        <begin position="246"/>
        <end position="268"/>
    </location>
</feature>
<dbReference type="InterPro" id="IPR027417">
    <property type="entry name" value="P-loop_NTPase"/>
</dbReference>
<keyword evidence="12" id="KW-1185">Reference proteome</keyword>
<protein>
    <submittedName>
        <fullName evidence="11">ATP-binding cassette domain-containing protein</fullName>
    </submittedName>
</protein>
<feature type="domain" description="ABC transmembrane type-1" evidence="10">
    <location>
        <begin position="138"/>
        <end position="406"/>
    </location>
</feature>
<comment type="caution">
    <text evidence="11">The sequence shown here is derived from an EMBL/GenBank/DDBJ whole genome shotgun (WGS) entry which is preliminary data.</text>
</comment>
<feature type="domain" description="ABC transporter" evidence="9">
    <location>
        <begin position="453"/>
        <end position="688"/>
    </location>
</feature>
<accession>A0ABT5WPM1</accession>
<comment type="subcellular location">
    <subcellularLocation>
        <location evidence="1">Cell membrane</location>
        <topology evidence="1">Multi-pass membrane protein</topology>
    </subcellularLocation>
</comment>
<dbReference type="Gene3D" id="3.40.50.300">
    <property type="entry name" value="P-loop containing nucleotide triphosphate hydrolases"/>
    <property type="match status" value="1"/>
</dbReference>
<evidence type="ECO:0000256" key="2">
    <source>
        <dbReference type="ARBA" id="ARBA00022692"/>
    </source>
</evidence>
<name>A0ABT5WPM1_9SPHN</name>
<dbReference type="PANTHER" id="PTHR43394">
    <property type="entry name" value="ATP-DEPENDENT PERMEASE MDL1, MITOCHONDRIAL"/>
    <property type="match status" value="1"/>
</dbReference>
<dbReference type="Pfam" id="PF00664">
    <property type="entry name" value="ABC_membrane"/>
    <property type="match status" value="1"/>
</dbReference>
<reference evidence="11 12" key="1">
    <citation type="submission" date="2023-03" db="EMBL/GenBank/DDBJ databases">
        <title>NovoSphingobium album sp. nov. isolated from polycyclic aromatic hydrocarbons- and heavy-metal polluted soil.</title>
        <authorList>
            <person name="Liu Z."/>
            <person name="Wang K."/>
        </authorList>
    </citation>
    <scope>NUCLEOTIDE SEQUENCE [LARGE SCALE GENOMIC DNA]</scope>
    <source>
        <strain evidence="11 12">H3SJ31-1</strain>
    </source>
</reference>
<keyword evidence="4 11" id="KW-0067">ATP-binding</keyword>
<feature type="transmembrane region" description="Helical" evidence="8">
    <location>
        <begin position="274"/>
        <end position="294"/>
    </location>
</feature>
<keyword evidence="6 8" id="KW-0472">Membrane</keyword>
<evidence type="ECO:0000256" key="3">
    <source>
        <dbReference type="ARBA" id="ARBA00022741"/>
    </source>
</evidence>
<dbReference type="EMBL" id="JARESE010000020">
    <property type="protein sequence ID" value="MDE8651824.1"/>
    <property type="molecule type" value="Genomic_DNA"/>
</dbReference>
<sequence length="701" mass="76713">MANAILSSIADLARLRRIDLRPEWADAASKLTGEDEPALETCCEMIGWAPPTRYSDAPRTHEFPLLVFHPDRGWAVVERVEADNRLQVVHNGVATTWPDADRARIYDLVIPLPASRQRFERAIDVFKASVLRRKQVILLAILATVVVNFIALITSLYTMQVYDRVVPRGAFSTLWVLSVGALTALAFDFTLRVVRANLLEREAAHIDTEVSEFFFARAIDARLDTRPPSVGTMAGQLRGMEQVRSMISSGIIFAFADLPFALLFIFVVAQIGGVISIVLLVGFPVALGVALTFAKLIRKDTERTQVSNNRKNGLLVEAMDSAETVKANRGQWYMMSRWGTLLDELHASEVPTKKLQAKAGAIFGTMQQAMYILLIAWGSVEVFENRLSLGGLVACSILAGRVNGPLIAQLPNLLVQWSYSRSALGMLDGILKFPTERAANVDLLRPTRLAPQLTFRDVEFVYPGGRAGVNIPKLTIEAGERIAIVGGVGSGKSTLLKLMSGLYPPQSGQILIDRLDMTQVAEDTLRTHVGYLPQDYRLVNGSLRDNLLLGLPDPGDDRIMEVAQETGLANLITQHPRGLDLPIAEGGRGLSGGQRTLTGLTRLLLAQPKLLLLDEPTSNLDVDTESLVLRTLTKRLSPETTLIIVTHKLQLVGLVNRLMIFANGQVAIDGPAAEVLKRMQRPKTVQEPAGTGPKPAEMGAN</sequence>
<gene>
    <name evidence="11" type="ORF">PYV00_08815</name>
</gene>
<dbReference type="PANTHER" id="PTHR43394:SF1">
    <property type="entry name" value="ATP-BINDING CASSETTE SUB-FAMILY B MEMBER 10, MITOCHONDRIAL"/>
    <property type="match status" value="1"/>
</dbReference>
<dbReference type="InterPro" id="IPR003439">
    <property type="entry name" value="ABC_transporter-like_ATP-bd"/>
</dbReference>
<dbReference type="PROSITE" id="PS50893">
    <property type="entry name" value="ABC_TRANSPORTER_2"/>
    <property type="match status" value="1"/>
</dbReference>
<dbReference type="PROSITE" id="PS50929">
    <property type="entry name" value="ABC_TM1F"/>
    <property type="match status" value="1"/>
</dbReference>
<dbReference type="Gene3D" id="1.20.1560.10">
    <property type="entry name" value="ABC transporter type 1, transmembrane domain"/>
    <property type="match status" value="1"/>
</dbReference>
<evidence type="ECO:0000256" key="4">
    <source>
        <dbReference type="ARBA" id="ARBA00022840"/>
    </source>
</evidence>
<dbReference type="Proteomes" id="UP001216253">
    <property type="component" value="Unassembled WGS sequence"/>
</dbReference>
<evidence type="ECO:0000256" key="6">
    <source>
        <dbReference type="ARBA" id="ARBA00023136"/>
    </source>
</evidence>
<dbReference type="InterPro" id="IPR039421">
    <property type="entry name" value="Type_1_exporter"/>
</dbReference>
<feature type="transmembrane region" description="Helical" evidence="8">
    <location>
        <begin position="136"/>
        <end position="157"/>
    </location>
</feature>
<evidence type="ECO:0000259" key="10">
    <source>
        <dbReference type="PROSITE" id="PS50929"/>
    </source>
</evidence>
<dbReference type="RefSeq" id="WP_275227913.1">
    <property type="nucleotide sequence ID" value="NZ_JARESE010000020.1"/>
</dbReference>
<feature type="region of interest" description="Disordered" evidence="7">
    <location>
        <begin position="680"/>
        <end position="701"/>
    </location>
</feature>
<dbReference type="GO" id="GO:0005524">
    <property type="term" value="F:ATP binding"/>
    <property type="evidence" value="ECO:0007669"/>
    <property type="project" value="UniProtKB-KW"/>
</dbReference>
<dbReference type="SMART" id="SM00382">
    <property type="entry name" value="AAA"/>
    <property type="match status" value="1"/>
</dbReference>
<evidence type="ECO:0000313" key="12">
    <source>
        <dbReference type="Proteomes" id="UP001216253"/>
    </source>
</evidence>
<keyword evidence="2 8" id="KW-0812">Transmembrane</keyword>
<evidence type="ECO:0000313" key="11">
    <source>
        <dbReference type="EMBL" id="MDE8651824.1"/>
    </source>
</evidence>
<dbReference type="InterPro" id="IPR011527">
    <property type="entry name" value="ABC1_TM_dom"/>
</dbReference>
<feature type="transmembrane region" description="Helical" evidence="8">
    <location>
        <begin position="169"/>
        <end position="191"/>
    </location>
</feature>
<proteinExistence type="predicted"/>
<evidence type="ECO:0000256" key="7">
    <source>
        <dbReference type="SAM" id="MobiDB-lite"/>
    </source>
</evidence>